<protein>
    <submittedName>
        <fullName evidence="1">Uncharacterized protein</fullName>
    </submittedName>
</protein>
<dbReference type="OrthoDB" id="1913609at2"/>
<gene>
    <name evidence="1" type="ORF">SAMN05443428_1099</name>
</gene>
<sequence length="130" mass="14905">MSNWQVYNFENRIRDILSNVNYSPNPFHHFKRPYLSAYQIAIEFNRLYPNDVTKMGYVVGGDGSNTNKSLARYIANELSKRIKAGEITDIEGAFISSNFLKEMVFDNNGQDVISSSLGSEYDLSMFRLKV</sequence>
<organism evidence="1 2">
    <name type="scientific">Caloramator quimbayensis</name>
    <dbReference type="NCBI Taxonomy" id="1147123"/>
    <lineage>
        <taxon>Bacteria</taxon>
        <taxon>Bacillati</taxon>
        <taxon>Bacillota</taxon>
        <taxon>Clostridia</taxon>
        <taxon>Eubacteriales</taxon>
        <taxon>Clostridiaceae</taxon>
        <taxon>Caloramator</taxon>
    </lineage>
</organism>
<reference evidence="2" key="1">
    <citation type="submission" date="2017-02" db="EMBL/GenBank/DDBJ databases">
        <authorList>
            <person name="Varghese N."/>
            <person name="Submissions S."/>
        </authorList>
    </citation>
    <scope>NUCLEOTIDE SEQUENCE [LARGE SCALE GENOMIC DNA]</scope>
    <source>
        <strain evidence="2">USBA 833</strain>
    </source>
</reference>
<accession>A0A1T4XHL0</accession>
<evidence type="ECO:0000313" key="1">
    <source>
        <dbReference type="EMBL" id="SKA88611.1"/>
    </source>
</evidence>
<dbReference type="Proteomes" id="UP000190105">
    <property type="component" value="Unassembled WGS sequence"/>
</dbReference>
<dbReference type="STRING" id="1147123.SAMN05443428_1099"/>
<keyword evidence="2" id="KW-1185">Reference proteome</keyword>
<name>A0A1T4XHL0_9CLOT</name>
<dbReference type="EMBL" id="FUYH01000009">
    <property type="protein sequence ID" value="SKA88611.1"/>
    <property type="molecule type" value="Genomic_DNA"/>
</dbReference>
<evidence type="ECO:0000313" key="2">
    <source>
        <dbReference type="Proteomes" id="UP000190105"/>
    </source>
</evidence>
<dbReference type="AlphaFoldDB" id="A0A1T4XHL0"/>
<dbReference type="RefSeq" id="WP_078696445.1">
    <property type="nucleotide sequence ID" value="NZ_FUYH01000009.1"/>
</dbReference>
<proteinExistence type="predicted"/>